<keyword evidence="4" id="KW-1185">Reference proteome</keyword>
<protein>
    <submittedName>
        <fullName evidence="3">Uncharacterized protein</fullName>
    </submittedName>
</protein>
<proteinExistence type="predicted"/>
<evidence type="ECO:0000313" key="4">
    <source>
        <dbReference type="Proteomes" id="UP001302321"/>
    </source>
</evidence>
<feature type="compositionally biased region" description="Acidic residues" evidence="1">
    <location>
        <begin position="291"/>
        <end position="316"/>
    </location>
</feature>
<name>A0AAN7A6G8_9PEZI</name>
<dbReference type="AlphaFoldDB" id="A0AAN7A6G8"/>
<feature type="compositionally biased region" description="Polar residues" evidence="1">
    <location>
        <begin position="327"/>
        <end position="342"/>
    </location>
</feature>
<organism evidence="3 4">
    <name type="scientific">Triangularia setosa</name>
    <dbReference type="NCBI Taxonomy" id="2587417"/>
    <lineage>
        <taxon>Eukaryota</taxon>
        <taxon>Fungi</taxon>
        <taxon>Dikarya</taxon>
        <taxon>Ascomycota</taxon>
        <taxon>Pezizomycotina</taxon>
        <taxon>Sordariomycetes</taxon>
        <taxon>Sordariomycetidae</taxon>
        <taxon>Sordariales</taxon>
        <taxon>Podosporaceae</taxon>
        <taxon>Triangularia</taxon>
    </lineage>
</organism>
<gene>
    <name evidence="3" type="ORF">QBC36DRAFT_355669</name>
</gene>
<keyword evidence="2" id="KW-0812">Transmembrane</keyword>
<feature type="transmembrane region" description="Helical" evidence="2">
    <location>
        <begin position="6"/>
        <end position="26"/>
    </location>
</feature>
<reference evidence="3" key="2">
    <citation type="submission" date="2023-05" db="EMBL/GenBank/DDBJ databases">
        <authorList>
            <consortium name="Lawrence Berkeley National Laboratory"/>
            <person name="Steindorff A."/>
            <person name="Hensen N."/>
            <person name="Bonometti L."/>
            <person name="Westerberg I."/>
            <person name="Brannstrom I.O."/>
            <person name="Guillou S."/>
            <person name="Cros-Aarteil S."/>
            <person name="Calhoun S."/>
            <person name="Haridas S."/>
            <person name="Kuo A."/>
            <person name="Mondo S."/>
            <person name="Pangilinan J."/>
            <person name="Riley R."/>
            <person name="Labutti K."/>
            <person name="Andreopoulos B."/>
            <person name="Lipzen A."/>
            <person name="Chen C."/>
            <person name="Yanf M."/>
            <person name="Daum C."/>
            <person name="Ng V."/>
            <person name="Clum A."/>
            <person name="Ohm R."/>
            <person name="Martin F."/>
            <person name="Silar P."/>
            <person name="Natvig D."/>
            <person name="Lalanne C."/>
            <person name="Gautier V."/>
            <person name="Ament-Velasquez S.L."/>
            <person name="Kruys A."/>
            <person name="Hutchinson M.I."/>
            <person name="Powell A.J."/>
            <person name="Barry K."/>
            <person name="Miller A.N."/>
            <person name="Grigoriev I.V."/>
            <person name="Debuchy R."/>
            <person name="Gladieux P."/>
            <person name="Thoren M.H."/>
            <person name="Johannesson H."/>
        </authorList>
    </citation>
    <scope>NUCLEOTIDE SEQUENCE</scope>
    <source>
        <strain evidence="3">CBS 892.96</strain>
    </source>
</reference>
<evidence type="ECO:0000256" key="2">
    <source>
        <dbReference type="SAM" id="Phobius"/>
    </source>
</evidence>
<keyword evidence="2" id="KW-1133">Transmembrane helix</keyword>
<evidence type="ECO:0000313" key="3">
    <source>
        <dbReference type="EMBL" id="KAK4175104.1"/>
    </source>
</evidence>
<dbReference type="Proteomes" id="UP001302321">
    <property type="component" value="Unassembled WGS sequence"/>
</dbReference>
<feature type="compositionally biased region" description="Polar residues" evidence="1">
    <location>
        <begin position="242"/>
        <end position="275"/>
    </location>
</feature>
<reference evidence="3" key="1">
    <citation type="journal article" date="2023" name="Mol. Phylogenet. Evol.">
        <title>Genome-scale phylogeny and comparative genomics of the fungal order Sordariales.</title>
        <authorList>
            <person name="Hensen N."/>
            <person name="Bonometti L."/>
            <person name="Westerberg I."/>
            <person name="Brannstrom I.O."/>
            <person name="Guillou S."/>
            <person name="Cros-Aarteil S."/>
            <person name="Calhoun S."/>
            <person name="Haridas S."/>
            <person name="Kuo A."/>
            <person name="Mondo S."/>
            <person name="Pangilinan J."/>
            <person name="Riley R."/>
            <person name="LaButti K."/>
            <person name="Andreopoulos B."/>
            <person name="Lipzen A."/>
            <person name="Chen C."/>
            <person name="Yan M."/>
            <person name="Daum C."/>
            <person name="Ng V."/>
            <person name="Clum A."/>
            <person name="Steindorff A."/>
            <person name="Ohm R.A."/>
            <person name="Martin F."/>
            <person name="Silar P."/>
            <person name="Natvig D.O."/>
            <person name="Lalanne C."/>
            <person name="Gautier V."/>
            <person name="Ament-Velasquez S.L."/>
            <person name="Kruys A."/>
            <person name="Hutchinson M.I."/>
            <person name="Powell A.J."/>
            <person name="Barry K."/>
            <person name="Miller A.N."/>
            <person name="Grigoriev I.V."/>
            <person name="Debuchy R."/>
            <person name="Gladieux P."/>
            <person name="Hiltunen Thoren M."/>
            <person name="Johannesson H."/>
        </authorList>
    </citation>
    <scope>NUCLEOTIDE SEQUENCE</scope>
    <source>
        <strain evidence="3">CBS 892.96</strain>
    </source>
</reference>
<feature type="region of interest" description="Disordered" evidence="1">
    <location>
        <begin position="159"/>
        <end position="178"/>
    </location>
</feature>
<feature type="compositionally biased region" description="Basic and acidic residues" evidence="1">
    <location>
        <begin position="343"/>
        <end position="357"/>
    </location>
</feature>
<feature type="compositionally biased region" description="Polar residues" evidence="1">
    <location>
        <begin position="197"/>
        <end position="232"/>
    </location>
</feature>
<dbReference type="EMBL" id="MU866249">
    <property type="protein sequence ID" value="KAK4175104.1"/>
    <property type="molecule type" value="Genomic_DNA"/>
</dbReference>
<feature type="compositionally biased region" description="Basic and acidic residues" evidence="1">
    <location>
        <begin position="317"/>
        <end position="326"/>
    </location>
</feature>
<sequence>MGVKDVVGVVVGTITCCAFICFVVYCTRERRQQKRDAGREAAAQMAAEQLARDLEIGSRDLIEIVKNSLQGDRLVVVVEDGRDSAASQSRADGRNGGDVDGIGPTGLGLVGLEGVPAGSTVLGATAPRSEQSVQSCENDWGVPPTLPESVQARLLPSYQEPGSVRSTPVHNGSGEDFLSSISGRALPLVPKAHTSAHARQNQPVATQQEQLAKEIQQATPMSTNAPATTGQDTARRGAAVTGGNTSENAEPQGTEEQPAQRSETGQVQETQNQQAERGDKDIEDNGKIADEQEVEEDGKLDEDEQGQGSDSSDDTDETPKTEHSNDNNESTETDGSSGNNETNESHDAHDAHEHYDSSENNGIAIDDITETNTRTNNDSTEVVEQEAGQSNAADLALGMPGTWPTV</sequence>
<evidence type="ECO:0000256" key="1">
    <source>
        <dbReference type="SAM" id="MobiDB-lite"/>
    </source>
</evidence>
<feature type="compositionally biased region" description="Polar residues" evidence="1">
    <location>
        <begin position="370"/>
        <end position="392"/>
    </location>
</feature>
<comment type="caution">
    <text evidence="3">The sequence shown here is derived from an EMBL/GenBank/DDBJ whole genome shotgun (WGS) entry which is preliminary data.</text>
</comment>
<feature type="region of interest" description="Disordered" evidence="1">
    <location>
        <begin position="192"/>
        <end position="406"/>
    </location>
</feature>
<accession>A0AAN7A6G8</accession>
<feature type="compositionally biased region" description="Basic and acidic residues" evidence="1">
    <location>
        <begin position="276"/>
        <end position="290"/>
    </location>
</feature>
<keyword evidence="2" id="KW-0472">Membrane</keyword>